<keyword evidence="1" id="KW-0812">Transmembrane</keyword>
<evidence type="ECO:0000313" key="2">
    <source>
        <dbReference type="EMBL" id="QEA03836.1"/>
    </source>
</evidence>
<reference evidence="2" key="1">
    <citation type="submission" date="2019-06" db="EMBL/GenBank/DDBJ databases">
        <authorList>
            <person name="Murdoch R.W."/>
            <person name="Fathepure B."/>
        </authorList>
    </citation>
    <scope>NUCLEOTIDE SEQUENCE</scope>
</reference>
<feature type="transmembrane region" description="Helical" evidence="1">
    <location>
        <begin position="211"/>
        <end position="230"/>
    </location>
</feature>
<dbReference type="EMBL" id="MN079076">
    <property type="protein sequence ID" value="QEA03836.1"/>
    <property type="molecule type" value="Genomic_DNA"/>
</dbReference>
<organism evidence="2">
    <name type="scientific">uncultured organism</name>
    <dbReference type="NCBI Taxonomy" id="155900"/>
    <lineage>
        <taxon>unclassified sequences</taxon>
        <taxon>environmental samples</taxon>
    </lineage>
</organism>
<dbReference type="AlphaFoldDB" id="A0A5B8R5P7"/>
<gene>
    <name evidence="2" type="ORF">KBTEX_00136</name>
</gene>
<protein>
    <submittedName>
        <fullName evidence="2">Uncharacterized protein</fullName>
    </submittedName>
</protein>
<feature type="transmembrane region" description="Helical" evidence="1">
    <location>
        <begin position="59"/>
        <end position="79"/>
    </location>
</feature>
<accession>A0A5B8R5P7</accession>
<proteinExistence type="predicted"/>
<name>A0A5B8R5P7_9ZZZZ</name>
<evidence type="ECO:0000256" key="1">
    <source>
        <dbReference type="SAM" id="Phobius"/>
    </source>
</evidence>
<keyword evidence="1" id="KW-0472">Membrane</keyword>
<feature type="transmembrane region" description="Helical" evidence="1">
    <location>
        <begin position="21"/>
        <end position="47"/>
    </location>
</feature>
<keyword evidence="1" id="KW-1133">Transmembrane helix</keyword>
<sequence length="289" mass="32590">MDTDNRPLSALERYHARSIHLRLILFKWLALFFGVVLTLLGLMLPVAFAFDRQSVPLPLLLLLVLLDLVIIALGLFITAHGLWRDTKLRETATQLHGKLTEKKHTVVNPNTGSRTTHRLYFIDDIQISWPSGSETVYLPLVGRDIELTVAMIDVKSRNRLKALRQRVGIDKLAGPGKHPSGIAVVLNYRQAVNIHGVLDKYGHNYLLGYQLRWAIGAGLFVALTFFLLMQPYTLTFLSQTNFLLMLLVLIGYAIGGALAMGLVIEGYQKLRKRLDPDYDDTPHEERLKG</sequence>
<feature type="transmembrane region" description="Helical" evidence="1">
    <location>
        <begin position="242"/>
        <end position="264"/>
    </location>
</feature>